<evidence type="ECO:0000313" key="2">
    <source>
        <dbReference type="EMBL" id="MEU8137319.1"/>
    </source>
</evidence>
<gene>
    <name evidence="2" type="ORF">AB0C36_27875</name>
</gene>
<dbReference type="EMBL" id="JBEZFP010000085">
    <property type="protein sequence ID" value="MEU8137319.1"/>
    <property type="molecule type" value="Genomic_DNA"/>
</dbReference>
<protein>
    <submittedName>
        <fullName evidence="2">Uncharacterized protein</fullName>
    </submittedName>
</protein>
<dbReference type="Proteomes" id="UP001551482">
    <property type="component" value="Unassembled WGS sequence"/>
</dbReference>
<sequence>MTSAQMPARPGRHRRAEAPAADPGYAVPPGAPYDGAPAQHLAAQHLAPQHAALQHVAAAPGAVPSGAAPQVAAPHVAAQRFAADAVRAAVDGLAFAESQWDLEAWRAAHAAALDLVVLLAAIGPGPEVLLSTAAATLDNARRLVDGGNIHSSGGSSVPAATGPW</sequence>
<evidence type="ECO:0000256" key="1">
    <source>
        <dbReference type="SAM" id="MobiDB-lite"/>
    </source>
</evidence>
<proteinExistence type="predicted"/>
<comment type="caution">
    <text evidence="2">The sequence shown here is derived from an EMBL/GenBank/DDBJ whole genome shotgun (WGS) entry which is preliminary data.</text>
</comment>
<name>A0ABV3DQ77_9ACTN</name>
<dbReference type="RefSeq" id="WP_358359048.1">
    <property type="nucleotide sequence ID" value="NZ_JBEZFP010000085.1"/>
</dbReference>
<organism evidence="2 3">
    <name type="scientific">Streptodolium elevatio</name>
    <dbReference type="NCBI Taxonomy" id="3157996"/>
    <lineage>
        <taxon>Bacteria</taxon>
        <taxon>Bacillati</taxon>
        <taxon>Actinomycetota</taxon>
        <taxon>Actinomycetes</taxon>
        <taxon>Kitasatosporales</taxon>
        <taxon>Streptomycetaceae</taxon>
        <taxon>Streptodolium</taxon>
    </lineage>
</organism>
<reference evidence="2 3" key="1">
    <citation type="submission" date="2024-06" db="EMBL/GenBank/DDBJ databases">
        <title>The Natural Products Discovery Center: Release of the First 8490 Sequenced Strains for Exploring Actinobacteria Biosynthetic Diversity.</title>
        <authorList>
            <person name="Kalkreuter E."/>
            <person name="Kautsar S.A."/>
            <person name="Yang D."/>
            <person name="Bader C.D."/>
            <person name="Teijaro C.N."/>
            <person name="Fluegel L."/>
            <person name="Davis C.M."/>
            <person name="Simpson J.R."/>
            <person name="Lauterbach L."/>
            <person name="Steele A.D."/>
            <person name="Gui C."/>
            <person name="Meng S."/>
            <person name="Li G."/>
            <person name="Viehrig K."/>
            <person name="Ye F."/>
            <person name="Su P."/>
            <person name="Kiefer A.F."/>
            <person name="Nichols A."/>
            <person name="Cepeda A.J."/>
            <person name="Yan W."/>
            <person name="Fan B."/>
            <person name="Jiang Y."/>
            <person name="Adhikari A."/>
            <person name="Zheng C.-J."/>
            <person name="Schuster L."/>
            <person name="Cowan T.M."/>
            <person name="Smanski M.J."/>
            <person name="Chevrette M.G."/>
            <person name="De Carvalho L.P.S."/>
            <person name="Shen B."/>
        </authorList>
    </citation>
    <scope>NUCLEOTIDE SEQUENCE [LARGE SCALE GENOMIC DNA]</scope>
    <source>
        <strain evidence="2 3">NPDC048946</strain>
    </source>
</reference>
<accession>A0ABV3DQ77</accession>
<evidence type="ECO:0000313" key="3">
    <source>
        <dbReference type="Proteomes" id="UP001551482"/>
    </source>
</evidence>
<feature type="region of interest" description="Disordered" evidence="1">
    <location>
        <begin position="1"/>
        <end position="37"/>
    </location>
</feature>
<keyword evidence="3" id="KW-1185">Reference proteome</keyword>